<name>A0A6H0FSE1_ACIPI</name>
<reference evidence="3 4" key="1">
    <citation type="submission" date="2020-03" db="EMBL/GenBank/DDBJ databases">
        <authorList>
            <person name="Zhang L."/>
            <person name="Han X."/>
            <person name="Chen Y."/>
            <person name="Yu Y."/>
        </authorList>
    </citation>
    <scope>NUCLEOTIDE SEQUENCE [LARGE SCALE GENOMIC DNA]</scope>
    <source>
        <strain evidence="3 4">A1254</strain>
    </source>
</reference>
<accession>A0A6H0FSE1</accession>
<dbReference type="EMBL" id="CP049806">
    <property type="protein sequence ID" value="QIT17242.1"/>
    <property type="molecule type" value="Genomic_DNA"/>
</dbReference>
<evidence type="ECO:0000313" key="3">
    <source>
        <dbReference type="EMBL" id="QIT17242.1"/>
    </source>
</evidence>
<protein>
    <recommendedName>
        <fullName evidence="2">DUF7380 domain-containing protein</fullName>
    </recommendedName>
</protein>
<feature type="domain" description="DUF7380" evidence="2">
    <location>
        <begin position="7"/>
        <end position="169"/>
    </location>
</feature>
<evidence type="ECO:0000313" key="4">
    <source>
        <dbReference type="Proteomes" id="UP000501692"/>
    </source>
</evidence>
<keyword evidence="1" id="KW-0812">Transmembrane</keyword>
<proteinExistence type="predicted"/>
<dbReference type="AlphaFoldDB" id="A0A6H0FSE1"/>
<organism evidence="3 4">
    <name type="scientific">Acinetobacter pittii</name>
    <name type="common">Acinetobacter genomosp. 3</name>
    <dbReference type="NCBI Taxonomy" id="48296"/>
    <lineage>
        <taxon>Bacteria</taxon>
        <taxon>Pseudomonadati</taxon>
        <taxon>Pseudomonadota</taxon>
        <taxon>Gammaproteobacteria</taxon>
        <taxon>Moraxellales</taxon>
        <taxon>Moraxellaceae</taxon>
        <taxon>Acinetobacter</taxon>
        <taxon>Acinetobacter calcoaceticus/baumannii complex</taxon>
    </lineage>
</organism>
<keyword evidence="1" id="KW-1133">Transmembrane helix</keyword>
<evidence type="ECO:0000259" key="2">
    <source>
        <dbReference type="Pfam" id="PF24098"/>
    </source>
</evidence>
<dbReference type="RefSeq" id="WP_167563229.1">
    <property type="nucleotide sequence ID" value="NZ_CP049806.1"/>
</dbReference>
<dbReference type="InterPro" id="IPR055804">
    <property type="entry name" value="DUF7380"/>
</dbReference>
<gene>
    <name evidence="3" type="ORF">G8E09_05690</name>
</gene>
<dbReference type="Pfam" id="PF24098">
    <property type="entry name" value="DUF7380"/>
    <property type="match status" value="1"/>
</dbReference>
<sequence length="600" mass="69405">MNYHEIDLTITDLDNLNLNTLLSEKQTYTIREIEKIIIAEKDKNPNASLILQCLCGMLLQPSMIRQPYCARMSYENTRTAEPQDFTKETLKTLSEYCQKINNYFLQGRIADVIWVTKSGNIDFAILCIKSYFEGIKLLSKENIKDLEVLAVFERILRLSFSLKSHPKIEEQIIEIVGWATNELNEKKDKPHYTLKISLLLIELSIKTINISDLKLLLSSMIELYKNDSNIILKIYDQLLTLSYFENDKTAQKEIFQKISDTYVISAQYDISKFSASDKIKKAIEYLAKISSNTRPQRLALYELMRDYQREGLEELGFVSTNEVNLSESAKIAEKRVQGTDIFDTLIRFSLAITTPSDIENIIKQSRERCITSITGIFDSAHFDHDGLKVASVSAGDSIKENSEEKVWEATIQQIKIEHQLKVKGSILPALETINYNYNLTEDLLYGYIKNNPFVPSGHEMYFIKGIIAGFRGDFLTANHLLIPQLENSLRYLLECSGEEPTILHNDGDQERESFKNLLENVILQERMSKNILDNFKILLLDKIYGDQRNQLSHGYVPSSYFFQPSSIFLWWLIFHILMLPFYPKWKEIYLENYSMDNGSL</sequence>
<feature type="transmembrane region" description="Helical" evidence="1">
    <location>
        <begin position="560"/>
        <end position="582"/>
    </location>
</feature>
<keyword evidence="1" id="KW-0472">Membrane</keyword>
<dbReference type="Proteomes" id="UP000501692">
    <property type="component" value="Chromosome"/>
</dbReference>
<evidence type="ECO:0000256" key="1">
    <source>
        <dbReference type="SAM" id="Phobius"/>
    </source>
</evidence>